<feature type="compositionally biased region" description="Low complexity" evidence="1">
    <location>
        <begin position="102"/>
        <end position="116"/>
    </location>
</feature>
<feature type="region of interest" description="Disordered" evidence="1">
    <location>
        <begin position="75"/>
        <end position="135"/>
    </location>
</feature>
<name>A0A0M3K781_ANISI</name>
<accession>A0A0M3K781</accession>
<feature type="region of interest" description="Disordered" evidence="1">
    <location>
        <begin position="1"/>
        <end position="21"/>
    </location>
</feature>
<evidence type="ECO:0000313" key="4">
    <source>
        <dbReference type="WBParaSite" id="ASIM_0001682201-mRNA-1"/>
    </source>
</evidence>
<sequence length="135" mass="14671">MGNQHTKHGKTKRSLSSQCSAGHSVIANELVRRSASANPASASILPPDEDKVMDCEHAIRCHSFAGPPPIILETKVKKSPAHSIGHDSKKANDSGDFLSPDAASSLSTRRSLSTQQLNESNQKRRQQKRETNCMI</sequence>
<evidence type="ECO:0000313" key="3">
    <source>
        <dbReference type="Proteomes" id="UP000267096"/>
    </source>
</evidence>
<dbReference type="EMBL" id="UYRR01032917">
    <property type="protein sequence ID" value="VDK57205.1"/>
    <property type="molecule type" value="Genomic_DNA"/>
</dbReference>
<reference evidence="4" key="1">
    <citation type="submission" date="2017-02" db="UniProtKB">
        <authorList>
            <consortium name="WormBaseParasite"/>
        </authorList>
    </citation>
    <scope>IDENTIFICATION</scope>
</reference>
<evidence type="ECO:0000313" key="2">
    <source>
        <dbReference type="EMBL" id="VDK57205.1"/>
    </source>
</evidence>
<dbReference type="WBParaSite" id="ASIM_0001682201-mRNA-1">
    <property type="protein sequence ID" value="ASIM_0001682201-mRNA-1"/>
    <property type="gene ID" value="ASIM_0001682201"/>
</dbReference>
<gene>
    <name evidence="2" type="ORF">ASIM_LOCUS16229</name>
</gene>
<dbReference type="Proteomes" id="UP000267096">
    <property type="component" value="Unassembled WGS sequence"/>
</dbReference>
<dbReference type="AlphaFoldDB" id="A0A0M3K781"/>
<proteinExistence type="predicted"/>
<feature type="compositionally biased region" description="Basic and acidic residues" evidence="1">
    <location>
        <begin position="84"/>
        <end position="93"/>
    </location>
</feature>
<keyword evidence="3" id="KW-1185">Reference proteome</keyword>
<feature type="compositionally biased region" description="Basic residues" evidence="1">
    <location>
        <begin position="1"/>
        <end position="13"/>
    </location>
</feature>
<evidence type="ECO:0000256" key="1">
    <source>
        <dbReference type="SAM" id="MobiDB-lite"/>
    </source>
</evidence>
<organism evidence="4">
    <name type="scientific">Anisakis simplex</name>
    <name type="common">Herring worm</name>
    <dbReference type="NCBI Taxonomy" id="6269"/>
    <lineage>
        <taxon>Eukaryota</taxon>
        <taxon>Metazoa</taxon>
        <taxon>Ecdysozoa</taxon>
        <taxon>Nematoda</taxon>
        <taxon>Chromadorea</taxon>
        <taxon>Rhabditida</taxon>
        <taxon>Spirurina</taxon>
        <taxon>Ascaridomorpha</taxon>
        <taxon>Ascaridoidea</taxon>
        <taxon>Anisakidae</taxon>
        <taxon>Anisakis</taxon>
        <taxon>Anisakis simplex complex</taxon>
    </lineage>
</organism>
<reference evidence="2 3" key="2">
    <citation type="submission" date="2018-11" db="EMBL/GenBank/DDBJ databases">
        <authorList>
            <consortium name="Pathogen Informatics"/>
        </authorList>
    </citation>
    <scope>NUCLEOTIDE SEQUENCE [LARGE SCALE GENOMIC DNA]</scope>
</reference>
<protein>
    <submittedName>
        <fullName evidence="2 4">Uncharacterized protein</fullName>
    </submittedName>
</protein>